<dbReference type="GO" id="GO:0009055">
    <property type="term" value="F:electron transfer activity"/>
    <property type="evidence" value="ECO:0007669"/>
    <property type="project" value="InterPro"/>
</dbReference>
<evidence type="ECO:0000313" key="3">
    <source>
        <dbReference type="Proteomes" id="UP000184221"/>
    </source>
</evidence>
<dbReference type="InterPro" id="IPR010980">
    <property type="entry name" value="Cyt_c/b562"/>
</dbReference>
<organism evidence="2 3">
    <name type="scientific">Marivita hallyeonensis</name>
    <dbReference type="NCBI Taxonomy" id="996342"/>
    <lineage>
        <taxon>Bacteria</taxon>
        <taxon>Pseudomonadati</taxon>
        <taxon>Pseudomonadota</taxon>
        <taxon>Alphaproteobacteria</taxon>
        <taxon>Rhodobacterales</taxon>
        <taxon>Roseobacteraceae</taxon>
        <taxon>Marivita</taxon>
    </lineage>
</organism>
<reference evidence="2 3" key="1">
    <citation type="submission" date="2016-11" db="EMBL/GenBank/DDBJ databases">
        <authorList>
            <person name="Jaros S."/>
            <person name="Januszkiewicz K."/>
            <person name="Wedrychowicz H."/>
        </authorList>
    </citation>
    <scope>NUCLEOTIDE SEQUENCE [LARGE SCALE GENOMIC DNA]</scope>
    <source>
        <strain evidence="2 3">DSM 29431</strain>
    </source>
</reference>
<name>A0A1M5TB51_9RHOB</name>
<dbReference type="STRING" id="996342.SAMN05443551_2157"/>
<proteinExistence type="predicted"/>
<protein>
    <submittedName>
        <fullName evidence="2">Cytochrome c556</fullName>
    </submittedName>
</protein>
<dbReference type="SUPFAM" id="SSF47175">
    <property type="entry name" value="Cytochromes"/>
    <property type="match status" value="1"/>
</dbReference>
<feature type="chain" id="PRO_5012341512" evidence="1">
    <location>
        <begin position="21"/>
        <end position="145"/>
    </location>
</feature>
<dbReference type="GO" id="GO:0005506">
    <property type="term" value="F:iron ion binding"/>
    <property type="evidence" value="ECO:0007669"/>
    <property type="project" value="InterPro"/>
</dbReference>
<evidence type="ECO:0000256" key="1">
    <source>
        <dbReference type="SAM" id="SignalP"/>
    </source>
</evidence>
<dbReference type="PROSITE" id="PS51009">
    <property type="entry name" value="CYTCII"/>
    <property type="match status" value="1"/>
</dbReference>
<dbReference type="InterPro" id="IPR002321">
    <property type="entry name" value="Cyt_c_II"/>
</dbReference>
<keyword evidence="3" id="KW-1185">Reference proteome</keyword>
<sequence>MQHSLIGAIAVSLFASLAYAHSGVTNPAVQARMDLMVGVKDATAVIGKMAKQALPFDASAAETARLALIDHATQIPALFEANERDPLDEARDEIWQDWDGFVQKTETMRIAAGSMDTSSLDTLRAGLAPLGASCSGCHEAYRIDK</sequence>
<feature type="signal peptide" evidence="1">
    <location>
        <begin position="1"/>
        <end position="20"/>
    </location>
</feature>
<dbReference type="Proteomes" id="UP000184221">
    <property type="component" value="Unassembled WGS sequence"/>
</dbReference>
<dbReference type="EMBL" id="FQXC01000003">
    <property type="protein sequence ID" value="SHH48015.1"/>
    <property type="molecule type" value="Genomic_DNA"/>
</dbReference>
<evidence type="ECO:0000313" key="2">
    <source>
        <dbReference type="EMBL" id="SHH48015.1"/>
    </source>
</evidence>
<dbReference type="GO" id="GO:0022900">
    <property type="term" value="P:electron transport chain"/>
    <property type="evidence" value="ECO:0007669"/>
    <property type="project" value="InterPro"/>
</dbReference>
<dbReference type="RefSeq" id="WP_072777541.1">
    <property type="nucleotide sequence ID" value="NZ_FQXC01000003.1"/>
</dbReference>
<gene>
    <name evidence="2" type="ORF">SAMN05443551_2157</name>
</gene>
<dbReference type="AlphaFoldDB" id="A0A1M5TB51"/>
<dbReference type="GO" id="GO:0020037">
    <property type="term" value="F:heme binding"/>
    <property type="evidence" value="ECO:0007669"/>
    <property type="project" value="InterPro"/>
</dbReference>
<dbReference type="Pfam" id="PF01322">
    <property type="entry name" value="Cytochrom_C_2"/>
    <property type="match status" value="1"/>
</dbReference>
<dbReference type="Gene3D" id="1.20.120.10">
    <property type="entry name" value="Cytochrome c/b562"/>
    <property type="match status" value="1"/>
</dbReference>
<accession>A0A1M5TB51</accession>
<keyword evidence="1" id="KW-0732">Signal</keyword>